<evidence type="ECO:0000313" key="4">
    <source>
        <dbReference type="Proteomes" id="UP000274271"/>
    </source>
</evidence>
<keyword evidence="4" id="KW-1185">Reference proteome</keyword>
<feature type="domain" description="Tox-MPTase3" evidence="2">
    <location>
        <begin position="349"/>
        <end position="486"/>
    </location>
</feature>
<dbReference type="Proteomes" id="UP000274271">
    <property type="component" value="Unassembled WGS sequence"/>
</dbReference>
<feature type="compositionally biased region" description="Gly residues" evidence="1">
    <location>
        <begin position="141"/>
        <end position="150"/>
    </location>
</feature>
<feature type="region of interest" description="Disordered" evidence="1">
    <location>
        <begin position="295"/>
        <end position="329"/>
    </location>
</feature>
<name>A0A3P1CVV4_9BACT</name>
<feature type="compositionally biased region" description="Pro residues" evidence="1">
    <location>
        <begin position="21"/>
        <end position="32"/>
    </location>
</feature>
<comment type="caution">
    <text evidence="3">The sequence shown here is derived from an EMBL/GenBank/DDBJ whole genome shotgun (WGS) entry which is preliminary data.</text>
</comment>
<dbReference type="InterPro" id="IPR028913">
    <property type="entry name" value="Tox-MPTase3_dom"/>
</dbReference>
<sequence>MVLKRSNVRAVEILVGTASPPTNPGTTTPPPTSNASNGNYEGYFDGADCNNLWGWVYDRNNPNAPVTVEVIANNQVISSFTAAEYRPDLQNAGKGNGQHGFNFAPPASMKNGQSQSISLRVQGSGYTLVNGPKTIQCAGSGSSGGTGSNPGTGTPSTGSCSVGNPKGNLDVATMYSVGGWALDENNLNKTVLVEIFVNGAKLATVEANEDRPDLVGAFGNNPAARYHGFRAEFGISGYGSGIGNVTTRICGSTTDLPATVTTQVNFESAFVLFPFPITIDGGTLPVVVIVRAQKGKASDEDTGNGNDNDDSPKINLGGGYSVGGSGSGSGNNPDALTKVCSYTMTIGDQQKYPKFTELVRNLPTFVQNNPKVLKALVDWTGFSADKVRELLTFGKGPIVKVMDLRSIKGPDVYGHCLCPGVPQTQIEIEVAFVNGLENAYFQSTQEATAFLLTVVLLHEFVHWGAMTNGIKEYPMEFGNEFEKQAFNLRVTKNNAGKYYYEYIKK</sequence>
<dbReference type="EMBL" id="RQJP01000001">
    <property type="protein sequence ID" value="RRB17190.1"/>
    <property type="molecule type" value="Genomic_DNA"/>
</dbReference>
<reference evidence="3 4" key="1">
    <citation type="submission" date="2018-11" db="EMBL/GenBank/DDBJ databases">
        <authorList>
            <person name="Zhou Z."/>
            <person name="Wang G."/>
        </authorList>
    </citation>
    <scope>NUCLEOTIDE SEQUENCE [LARGE SCALE GENOMIC DNA]</scope>
    <source>
        <strain evidence="3 4">KCTC42998</strain>
    </source>
</reference>
<evidence type="ECO:0000259" key="2">
    <source>
        <dbReference type="Pfam" id="PF15639"/>
    </source>
</evidence>
<feature type="compositionally biased region" description="Gly residues" evidence="1">
    <location>
        <begin position="316"/>
        <end position="329"/>
    </location>
</feature>
<organism evidence="3 4">
    <name type="scientific">Larkinella knui</name>
    <dbReference type="NCBI Taxonomy" id="2025310"/>
    <lineage>
        <taxon>Bacteria</taxon>
        <taxon>Pseudomonadati</taxon>
        <taxon>Bacteroidota</taxon>
        <taxon>Cytophagia</taxon>
        <taxon>Cytophagales</taxon>
        <taxon>Spirosomataceae</taxon>
        <taxon>Larkinella</taxon>
    </lineage>
</organism>
<dbReference type="AlphaFoldDB" id="A0A3P1CVV4"/>
<gene>
    <name evidence="3" type="ORF">EHT87_02600</name>
</gene>
<feature type="region of interest" description="Disordered" evidence="1">
    <location>
        <begin position="139"/>
        <end position="163"/>
    </location>
</feature>
<evidence type="ECO:0000313" key="3">
    <source>
        <dbReference type="EMBL" id="RRB17190.1"/>
    </source>
</evidence>
<accession>A0A3P1CVV4</accession>
<evidence type="ECO:0000256" key="1">
    <source>
        <dbReference type="SAM" id="MobiDB-lite"/>
    </source>
</evidence>
<dbReference type="OrthoDB" id="964602at2"/>
<proteinExistence type="predicted"/>
<protein>
    <recommendedName>
        <fullName evidence="2">Tox-MPTase3 domain-containing protein</fullName>
    </recommendedName>
</protein>
<feature type="region of interest" description="Disordered" evidence="1">
    <location>
        <begin position="14"/>
        <end position="39"/>
    </location>
</feature>
<dbReference type="Pfam" id="PF15639">
    <property type="entry name" value="Tox-MPTase3"/>
    <property type="match status" value="1"/>
</dbReference>